<dbReference type="InterPro" id="IPR011990">
    <property type="entry name" value="TPR-like_helical_dom_sf"/>
</dbReference>
<name>A0A4P9VVR7_9FUNG</name>
<dbReference type="EMBL" id="ML000873">
    <property type="protein sequence ID" value="RKO83761.1"/>
    <property type="molecule type" value="Genomic_DNA"/>
</dbReference>
<dbReference type="PANTHER" id="PTHR47447">
    <property type="entry name" value="OS03G0856100 PROTEIN"/>
    <property type="match status" value="1"/>
</dbReference>
<keyword evidence="1" id="KW-0677">Repeat</keyword>
<sequence>MQRFHPRLPGSKVIYIALRRVEKGELSRAEKLLDSILRTDTSLSGENESLTRVARALLDGYIAKEDVPGITRSCVLLRKVGLLLSSSNLLRVVPILCRAKDWHTLSTVVIPMMSSRGYHEVVPGIKAFFEDRIDAGDGPVAMAVLDTLVKLRGRPPTVNEIMKVVPLADKSCNDALFLNCIQIIMNCNFEKREVSDRLVGPLQRFVARAIEKRRIADGLRVCNFVWKFQDYDRIAWPILLAINRGKLESPGAVYRALVAEQGPLSHPSFHVGLIGAMVRGRDFDAALESLKDLSNRWITRLARDQNLARAPIATLVDAFLSSNRPEQALDAVDAAWKLGLLTDDGFCAITGAFIKNIPSTGIPDAARIFRSRESKRMSPPTHYALFSSMYRQRNIDAAVACLCCMPRDLLPVSERAQAYIDSASLFRIVTELVNAERHVDAVRCIVAARDARLKVPFDRFAALCRSLSKVNPFLAAKIWEAMPPPAAADANMTLAVMNTIIFDLAKEGSPLAKTHALRIFDELVGRHGVIPNQFTRSALVLLHSRMGEMDEAVRHLEASRLEFGPPSMPEWGALVSGYLATSRPDDALAILAQVSSDGLDREAVRLYASVMHDAILREQYDAVETLWEQMRSRGVPANAGRGDIAGTKAVVELMTSRGIEPNDRTRTEIVVAYAVAGDEQGAAAAAAKMHLKLGAEAWQKIAIAYAKGGRVDAMARAVVAYRAQLPIQRRVLSSKLLRAMILAYVKAEDFALAKAAIAELGGAQNMKSRERPILLRALGGAGDVEGVEAAWDAIRASPGLSTDRAVSVEL</sequence>
<evidence type="ECO:0008006" key="4">
    <source>
        <dbReference type="Google" id="ProtNLM"/>
    </source>
</evidence>
<evidence type="ECO:0000313" key="2">
    <source>
        <dbReference type="EMBL" id="RKO83761.1"/>
    </source>
</evidence>
<evidence type="ECO:0000313" key="3">
    <source>
        <dbReference type="Proteomes" id="UP000269721"/>
    </source>
</evidence>
<gene>
    <name evidence="2" type="ORF">BDK51DRAFT_33334</name>
</gene>
<proteinExistence type="predicted"/>
<organism evidence="2 3">
    <name type="scientific">Blyttiomyces helicus</name>
    <dbReference type="NCBI Taxonomy" id="388810"/>
    <lineage>
        <taxon>Eukaryota</taxon>
        <taxon>Fungi</taxon>
        <taxon>Fungi incertae sedis</taxon>
        <taxon>Chytridiomycota</taxon>
        <taxon>Chytridiomycota incertae sedis</taxon>
        <taxon>Chytridiomycetes</taxon>
        <taxon>Chytridiomycetes incertae sedis</taxon>
        <taxon>Blyttiomyces</taxon>
    </lineage>
</organism>
<keyword evidence="3" id="KW-1185">Reference proteome</keyword>
<dbReference type="PANTHER" id="PTHR47447:SF24">
    <property type="entry name" value="PENTATRICOPEPTIDE REPEAT-CONTAINING PROTEIN"/>
    <property type="match status" value="1"/>
</dbReference>
<dbReference type="OrthoDB" id="185373at2759"/>
<reference evidence="3" key="1">
    <citation type="journal article" date="2018" name="Nat. Microbiol.">
        <title>Leveraging single-cell genomics to expand the fungal tree of life.</title>
        <authorList>
            <person name="Ahrendt S.R."/>
            <person name="Quandt C.A."/>
            <person name="Ciobanu D."/>
            <person name="Clum A."/>
            <person name="Salamov A."/>
            <person name="Andreopoulos B."/>
            <person name="Cheng J.F."/>
            <person name="Woyke T."/>
            <person name="Pelin A."/>
            <person name="Henrissat B."/>
            <person name="Reynolds N.K."/>
            <person name="Benny G.L."/>
            <person name="Smith M.E."/>
            <person name="James T.Y."/>
            <person name="Grigoriev I.V."/>
        </authorList>
    </citation>
    <scope>NUCLEOTIDE SEQUENCE [LARGE SCALE GENOMIC DNA]</scope>
</reference>
<dbReference type="Proteomes" id="UP000269721">
    <property type="component" value="Unassembled WGS sequence"/>
</dbReference>
<protein>
    <recommendedName>
        <fullName evidence="4">Pentacotripeptide-repeat region of PRORP domain-containing protein</fullName>
    </recommendedName>
</protein>
<dbReference type="Gene3D" id="1.25.40.10">
    <property type="entry name" value="Tetratricopeptide repeat domain"/>
    <property type="match status" value="1"/>
</dbReference>
<evidence type="ECO:0000256" key="1">
    <source>
        <dbReference type="ARBA" id="ARBA00022737"/>
    </source>
</evidence>
<dbReference type="AlphaFoldDB" id="A0A4P9VVR7"/>
<accession>A0A4P9VVR7</accession>